<sequence>MSNDMIWRDDLDALQFAAGNGGNCIVHRRAFRALLFKPPVQQDCVEFYEQNDVAFEAAAKAKIDKGDVHEGCNFHLNSRQIRRSLTRGNWQRSCMTNLANDKPGD</sequence>
<keyword evidence="2" id="KW-1185">Reference proteome</keyword>
<gene>
    <name evidence="1" type="ORF">J2Z75_005262</name>
</gene>
<dbReference type="RefSeq" id="WP_327791297.1">
    <property type="nucleotide sequence ID" value="NZ_JAGGJV010000011.1"/>
</dbReference>
<accession>A0ABS4EUV5</accession>
<dbReference type="Proteomes" id="UP000823786">
    <property type="component" value="Unassembled WGS sequence"/>
</dbReference>
<proteinExistence type="predicted"/>
<name>A0ABS4EUV5_9HYPH</name>
<protein>
    <submittedName>
        <fullName evidence="1">Uncharacterized protein</fullName>
    </submittedName>
</protein>
<evidence type="ECO:0000313" key="2">
    <source>
        <dbReference type="Proteomes" id="UP000823786"/>
    </source>
</evidence>
<dbReference type="EMBL" id="JAGGJV010000011">
    <property type="protein sequence ID" value="MBP1861733.1"/>
    <property type="molecule type" value="Genomic_DNA"/>
</dbReference>
<reference evidence="1 2" key="1">
    <citation type="submission" date="2021-03" db="EMBL/GenBank/DDBJ databases">
        <title>Genomic Encyclopedia of Type Strains, Phase IV (KMG-IV): sequencing the most valuable type-strain genomes for metagenomic binning, comparative biology and taxonomic classification.</title>
        <authorList>
            <person name="Goeker M."/>
        </authorList>
    </citation>
    <scope>NUCLEOTIDE SEQUENCE [LARGE SCALE GENOMIC DNA]</scope>
    <source>
        <strain evidence="1 2">DSM 26427</strain>
    </source>
</reference>
<organism evidence="1 2">
    <name type="scientific">Rhizobium herbae</name>
    <dbReference type="NCBI Taxonomy" id="508661"/>
    <lineage>
        <taxon>Bacteria</taxon>
        <taxon>Pseudomonadati</taxon>
        <taxon>Pseudomonadota</taxon>
        <taxon>Alphaproteobacteria</taxon>
        <taxon>Hyphomicrobiales</taxon>
        <taxon>Rhizobiaceae</taxon>
        <taxon>Rhizobium/Agrobacterium group</taxon>
        <taxon>Rhizobium</taxon>
    </lineage>
</organism>
<evidence type="ECO:0000313" key="1">
    <source>
        <dbReference type="EMBL" id="MBP1861733.1"/>
    </source>
</evidence>
<comment type="caution">
    <text evidence="1">The sequence shown here is derived from an EMBL/GenBank/DDBJ whole genome shotgun (WGS) entry which is preliminary data.</text>
</comment>